<dbReference type="InterPro" id="IPR036291">
    <property type="entry name" value="NAD(P)-bd_dom_sf"/>
</dbReference>
<dbReference type="Proteomes" id="UP000463975">
    <property type="component" value="Chromosome"/>
</dbReference>
<dbReference type="KEGG" id="bomb:GT348_00165"/>
<keyword evidence="1" id="KW-0520">NAD</keyword>
<gene>
    <name evidence="3" type="ORF">GT348_00165</name>
</gene>
<reference evidence="3 4" key="1">
    <citation type="submission" date="2020-01" db="EMBL/GenBank/DDBJ databases">
        <title>Genome sequencing of strain KACC 21507.</title>
        <authorList>
            <person name="Heo J."/>
            <person name="Kim S.-J."/>
            <person name="Kim J.-S."/>
            <person name="Hong S.-B."/>
            <person name="Kwon S.-W."/>
        </authorList>
    </citation>
    <scope>NUCLEOTIDE SEQUENCE [LARGE SCALE GENOMIC DNA]</scope>
    <source>
        <strain evidence="3 4">KACC 21507</strain>
    </source>
</reference>
<dbReference type="InterPro" id="IPR001509">
    <property type="entry name" value="Epimerase_deHydtase"/>
</dbReference>
<dbReference type="Gene3D" id="3.40.50.720">
    <property type="entry name" value="NAD(P)-binding Rossmann-like Domain"/>
    <property type="match status" value="1"/>
</dbReference>
<dbReference type="Pfam" id="PF01370">
    <property type="entry name" value="Epimerase"/>
    <property type="match status" value="1"/>
</dbReference>
<sequence>MAFFITGVSGFIGFHLATALLARGEEVIGIDIHTSSPFLSKERLNLLKQHRGFMYQAIDVCDQSALKALFAQYAHIHSIIHLAAQAGVRRSREEPALFARSNFEGLVSLLEASLTLKQINHIVYASSSAVYGRTKEFPFKETNPLGEPSSFYAVTKHSNELTAAYYKRAYNLPLTALRFFTVYGAWGRPDMAYFKFAKAISDKKPITLWEGQNLSRDFTFISDVVAGVLSLLDRKTRSFVPDAVNIGSGKPESVLKLIKELEKNLNMKADIEICPRPLEDLEQTWASIELIKKLTGWSPKTSINEGIAAFSKWFRVYKKLENQKN</sequence>
<evidence type="ECO:0000313" key="3">
    <source>
        <dbReference type="EMBL" id="QHI94954.1"/>
    </source>
</evidence>
<dbReference type="RefSeq" id="WP_160618032.1">
    <property type="nucleotide sequence ID" value="NZ_CP047652.1"/>
</dbReference>
<evidence type="ECO:0000313" key="4">
    <source>
        <dbReference type="Proteomes" id="UP000463975"/>
    </source>
</evidence>
<evidence type="ECO:0000259" key="2">
    <source>
        <dbReference type="Pfam" id="PF01370"/>
    </source>
</evidence>
<protein>
    <submittedName>
        <fullName evidence="3">NAD-dependent epimerase/dehydratase family protein</fullName>
    </submittedName>
</protein>
<dbReference type="Gene3D" id="3.90.25.10">
    <property type="entry name" value="UDP-galactose 4-epimerase, domain 1"/>
    <property type="match status" value="1"/>
</dbReference>
<accession>A0A6P1NEP2</accession>
<name>A0A6P1NEP2_9PROT</name>
<organism evidence="3 4">
    <name type="scientific">Aristophania vespae</name>
    <dbReference type="NCBI Taxonomy" id="2697033"/>
    <lineage>
        <taxon>Bacteria</taxon>
        <taxon>Pseudomonadati</taxon>
        <taxon>Pseudomonadota</taxon>
        <taxon>Alphaproteobacteria</taxon>
        <taxon>Acetobacterales</taxon>
        <taxon>Acetobacteraceae</taxon>
        <taxon>Aristophania</taxon>
    </lineage>
</organism>
<dbReference type="PANTHER" id="PTHR43574">
    <property type="entry name" value="EPIMERASE-RELATED"/>
    <property type="match status" value="1"/>
</dbReference>
<dbReference type="EMBL" id="CP047652">
    <property type="protein sequence ID" value="QHI94954.1"/>
    <property type="molecule type" value="Genomic_DNA"/>
</dbReference>
<keyword evidence="4" id="KW-1185">Reference proteome</keyword>
<dbReference type="AlphaFoldDB" id="A0A6P1NEP2"/>
<dbReference type="SUPFAM" id="SSF51735">
    <property type="entry name" value="NAD(P)-binding Rossmann-fold domains"/>
    <property type="match status" value="1"/>
</dbReference>
<evidence type="ECO:0000256" key="1">
    <source>
        <dbReference type="ARBA" id="ARBA00023027"/>
    </source>
</evidence>
<feature type="domain" description="NAD-dependent epimerase/dehydratase" evidence="2">
    <location>
        <begin position="4"/>
        <end position="247"/>
    </location>
</feature>
<proteinExistence type="predicted"/>
<dbReference type="PRINTS" id="PR01713">
    <property type="entry name" value="NUCEPIMERASE"/>
</dbReference>